<gene>
    <name evidence="1" type="ORF">Q9L58_007994</name>
</gene>
<evidence type="ECO:0000313" key="1">
    <source>
        <dbReference type="EMBL" id="KAL0633094.1"/>
    </source>
</evidence>
<accession>A0ABR3GAX2</accession>
<organism evidence="1 2">
    <name type="scientific">Discina gigas</name>
    <dbReference type="NCBI Taxonomy" id="1032678"/>
    <lineage>
        <taxon>Eukaryota</taxon>
        <taxon>Fungi</taxon>
        <taxon>Dikarya</taxon>
        <taxon>Ascomycota</taxon>
        <taxon>Pezizomycotina</taxon>
        <taxon>Pezizomycetes</taxon>
        <taxon>Pezizales</taxon>
        <taxon>Discinaceae</taxon>
        <taxon>Discina</taxon>
    </lineage>
</organism>
<keyword evidence="2" id="KW-1185">Reference proteome</keyword>
<reference evidence="1 2" key="1">
    <citation type="submission" date="2024-02" db="EMBL/GenBank/DDBJ databases">
        <title>Discinaceae phylogenomics.</title>
        <authorList>
            <person name="Dirks A.C."/>
            <person name="James T.Y."/>
        </authorList>
    </citation>
    <scope>NUCLEOTIDE SEQUENCE [LARGE SCALE GENOMIC DNA]</scope>
    <source>
        <strain evidence="1 2">ACD0624</strain>
    </source>
</reference>
<dbReference type="Proteomes" id="UP001447188">
    <property type="component" value="Unassembled WGS sequence"/>
</dbReference>
<comment type="caution">
    <text evidence="1">The sequence shown here is derived from an EMBL/GenBank/DDBJ whole genome shotgun (WGS) entry which is preliminary data.</text>
</comment>
<dbReference type="EMBL" id="JBBBZM010000137">
    <property type="protein sequence ID" value="KAL0633094.1"/>
    <property type="molecule type" value="Genomic_DNA"/>
</dbReference>
<name>A0ABR3GAX2_9PEZI</name>
<sequence>MSSSGEPSTRATDDYVDLSKLDIRTPPGWSNNRDDLNINVYFASGRVIPRELTALGYNTVLPVITDNHDTYFVQAQKGSVKELFLWNAISGRLMAVQASLALKEVMNMAGISVLNIQTSLLTIT</sequence>
<proteinExistence type="predicted"/>
<evidence type="ECO:0000313" key="2">
    <source>
        <dbReference type="Proteomes" id="UP001447188"/>
    </source>
</evidence>
<protein>
    <submittedName>
        <fullName evidence="1">Uncharacterized protein</fullName>
    </submittedName>
</protein>